<protein>
    <submittedName>
        <fullName evidence="1">Uncharacterized protein</fullName>
    </submittedName>
</protein>
<reference evidence="1 2" key="1">
    <citation type="submission" date="2019-09" db="EMBL/GenBank/DDBJ databases">
        <title>FDA dAtabase for Regulatory Grade micrObial Sequences (FDA-ARGOS): Supporting development and validation of Infectious Disease Dx tests.</title>
        <authorList>
            <person name="Sciortino C."/>
            <person name="Tallon L."/>
            <person name="Sadzewicz L."/>
            <person name="Vavikolanu K."/>
            <person name="Mehta A."/>
            <person name="Aluvathingal J."/>
            <person name="Nadendla S."/>
            <person name="Nandy P."/>
            <person name="Geyer C."/>
            <person name="Yan Y."/>
            <person name="Sichtig H."/>
        </authorList>
    </citation>
    <scope>NUCLEOTIDE SEQUENCE [LARGE SCALE GENOMIC DNA]</scope>
    <source>
        <strain evidence="1 2">FDAARGOS_640</strain>
    </source>
</reference>
<proteinExistence type="predicted"/>
<dbReference type="Proteomes" id="UP000323865">
    <property type="component" value="Chromosome"/>
</dbReference>
<organism evidence="1 2">
    <name type="scientific">Dermabacter vaginalis</name>
    <dbReference type="NCBI Taxonomy" id="1630135"/>
    <lineage>
        <taxon>Bacteria</taxon>
        <taxon>Bacillati</taxon>
        <taxon>Actinomycetota</taxon>
        <taxon>Actinomycetes</taxon>
        <taxon>Micrococcales</taxon>
        <taxon>Dermabacteraceae</taxon>
        <taxon>Dermabacter</taxon>
    </lineage>
</organism>
<keyword evidence="2" id="KW-1185">Reference proteome</keyword>
<name>A0ABX6A355_9MICO</name>
<dbReference type="RefSeq" id="WP_150333001.1">
    <property type="nucleotide sequence ID" value="NZ_CP044108.1"/>
</dbReference>
<dbReference type="EMBL" id="CP044108">
    <property type="protein sequence ID" value="QEU11614.1"/>
    <property type="molecule type" value="Genomic_DNA"/>
</dbReference>
<sequence length="116" mass="12936">MIPEQVRVVEQLAACARELDHLSIEVAGLDRAHVDALALHRTSYARAFLIADGSVEERKQKAILATEAERFEADVAEQKVRACRDRIRALRDRLEVGRSLNAAVRTQFTTEAVGQP</sequence>
<accession>A0ABX6A355</accession>
<evidence type="ECO:0000313" key="2">
    <source>
        <dbReference type="Proteomes" id="UP000323865"/>
    </source>
</evidence>
<evidence type="ECO:0000313" key="1">
    <source>
        <dbReference type="EMBL" id="QEU11614.1"/>
    </source>
</evidence>
<gene>
    <name evidence="1" type="ORF">FOB48_04450</name>
</gene>